<comment type="caution">
    <text evidence="2">The sequence shown here is derived from an EMBL/GenBank/DDBJ whole genome shotgun (WGS) entry which is preliminary data.</text>
</comment>
<evidence type="ECO:0000313" key="2">
    <source>
        <dbReference type="EMBL" id="KKU62515.1"/>
    </source>
</evidence>
<protein>
    <submittedName>
        <fullName evidence="2">Metal dependent phosphohydrolase</fullName>
    </submittedName>
</protein>
<evidence type="ECO:0000313" key="3">
    <source>
        <dbReference type="Proteomes" id="UP000034364"/>
    </source>
</evidence>
<dbReference type="InterPro" id="IPR039967">
    <property type="entry name" value="MJ1020-like"/>
</dbReference>
<dbReference type="AlphaFoldDB" id="A0A0G1UXS8"/>
<dbReference type="InterPro" id="IPR006674">
    <property type="entry name" value="HD_domain"/>
</dbReference>
<dbReference type="Gene3D" id="1.10.3210.10">
    <property type="entry name" value="Hypothetical protein af1432"/>
    <property type="match status" value="1"/>
</dbReference>
<sequence length="267" mass="29427">MNSDKTLIRVPLGGNSLLREAISRINLDEEVSAVWEMSNTNAMKRMGWSDHGPVHFQIVANGALRMCRILVGRGIPMGIVADYGLSVHHAELVVVLASLFHDLGMMVNRQGHEEFSLFISLKILDRLIDFLPVREKVIVEGEVLHAIINHRDDGRPSTAEAGIVRVADALDMSGGRSRIPFEQGEVNIHSLSAYAIDKVEIAEGTDIPILITVSMNNSSGLFQVDELLKEKLKNSGIEKYCAVKAYVNGESEKKLITEFVLGNSPRT</sequence>
<evidence type="ECO:0000259" key="1">
    <source>
        <dbReference type="SMART" id="SM00471"/>
    </source>
</evidence>
<dbReference type="EMBL" id="LCNV01000047">
    <property type="protein sequence ID" value="KKU62515.1"/>
    <property type="molecule type" value="Genomic_DNA"/>
</dbReference>
<dbReference type="SUPFAM" id="SSF109604">
    <property type="entry name" value="HD-domain/PDEase-like"/>
    <property type="match status" value="1"/>
</dbReference>
<dbReference type="SMART" id="SM00471">
    <property type="entry name" value="HDc"/>
    <property type="match status" value="1"/>
</dbReference>
<keyword evidence="2" id="KW-0378">Hydrolase</keyword>
<gene>
    <name evidence="2" type="ORF">UX87_C0047G0004</name>
</gene>
<organism evidence="2 3">
    <name type="scientific">Candidatus Amesbacteria bacterium GW2011_GWA1_47_16</name>
    <dbReference type="NCBI Taxonomy" id="1618353"/>
    <lineage>
        <taxon>Bacteria</taxon>
        <taxon>Candidatus Amesiibacteriota</taxon>
    </lineage>
</organism>
<name>A0A0G1UXS8_9BACT</name>
<dbReference type="Proteomes" id="UP000034364">
    <property type="component" value="Unassembled WGS sequence"/>
</dbReference>
<reference evidence="2 3" key="1">
    <citation type="journal article" date="2015" name="Nature">
        <title>rRNA introns, odd ribosomes, and small enigmatic genomes across a large radiation of phyla.</title>
        <authorList>
            <person name="Brown C.T."/>
            <person name="Hug L.A."/>
            <person name="Thomas B.C."/>
            <person name="Sharon I."/>
            <person name="Castelle C.J."/>
            <person name="Singh A."/>
            <person name="Wilkins M.J."/>
            <person name="Williams K.H."/>
            <person name="Banfield J.F."/>
        </authorList>
    </citation>
    <scope>NUCLEOTIDE SEQUENCE [LARGE SCALE GENOMIC DNA]</scope>
</reference>
<feature type="domain" description="HD/PDEase" evidence="1">
    <location>
        <begin position="48"/>
        <end position="182"/>
    </location>
</feature>
<dbReference type="Pfam" id="PF01966">
    <property type="entry name" value="HD"/>
    <property type="match status" value="1"/>
</dbReference>
<dbReference type="PANTHER" id="PTHR40517">
    <property type="entry name" value="METAL-DEPENDENT PHOSPHOHYDROLASE, HD SUPERFAMILY-RELATED"/>
    <property type="match status" value="1"/>
</dbReference>
<dbReference type="GO" id="GO:0016787">
    <property type="term" value="F:hydrolase activity"/>
    <property type="evidence" value="ECO:0007669"/>
    <property type="project" value="UniProtKB-KW"/>
</dbReference>
<accession>A0A0G1UXS8</accession>
<proteinExistence type="predicted"/>
<dbReference type="PANTHER" id="PTHR40517:SF1">
    <property type="entry name" value="METAL-DEPENDENT PHOSPHOHYDROLASE, HD SUPERFAMILY-RELATED"/>
    <property type="match status" value="1"/>
</dbReference>
<dbReference type="InterPro" id="IPR003607">
    <property type="entry name" value="HD/PDEase_dom"/>
</dbReference>